<evidence type="ECO:0000256" key="6">
    <source>
        <dbReference type="ARBA" id="ARBA00023125"/>
    </source>
</evidence>
<dbReference type="Pfam" id="PF00096">
    <property type="entry name" value="zf-C2H2"/>
    <property type="match status" value="1"/>
</dbReference>
<dbReference type="InterPro" id="IPR036236">
    <property type="entry name" value="Znf_C2H2_sf"/>
</dbReference>
<dbReference type="Gene3D" id="3.30.160.60">
    <property type="entry name" value="Classic Zinc Finger"/>
    <property type="match status" value="3"/>
</dbReference>
<evidence type="ECO:0000256" key="5">
    <source>
        <dbReference type="ARBA" id="ARBA00022833"/>
    </source>
</evidence>
<reference evidence="10" key="1">
    <citation type="journal article" date="2008" name="Nature">
        <title>The amphioxus genome and the evolution of the chordate karyotype.</title>
        <authorList>
            <consortium name="US DOE Joint Genome Institute (JGI-PGF)"/>
            <person name="Putnam N.H."/>
            <person name="Butts T."/>
            <person name="Ferrier D.E.K."/>
            <person name="Furlong R.F."/>
            <person name="Hellsten U."/>
            <person name="Kawashima T."/>
            <person name="Robinson-Rechavi M."/>
            <person name="Shoguchi E."/>
            <person name="Terry A."/>
            <person name="Yu J.-K."/>
            <person name="Benito-Gutierrez E.L."/>
            <person name="Dubchak I."/>
            <person name="Garcia-Fernandez J."/>
            <person name="Gibson-Brown J.J."/>
            <person name="Grigoriev I.V."/>
            <person name="Horton A.C."/>
            <person name="de Jong P.J."/>
            <person name="Jurka J."/>
            <person name="Kapitonov V.V."/>
            <person name="Kohara Y."/>
            <person name="Kuroki Y."/>
            <person name="Lindquist E."/>
            <person name="Lucas S."/>
            <person name="Osoegawa K."/>
            <person name="Pennacchio L.A."/>
            <person name="Salamov A.A."/>
            <person name="Satou Y."/>
            <person name="Sauka-Spengler T."/>
            <person name="Schmutz J."/>
            <person name="Shin-I T."/>
            <person name="Toyoda A."/>
            <person name="Bronner-Fraser M."/>
            <person name="Fujiyama A."/>
            <person name="Holland L.Z."/>
            <person name="Holland P.W.H."/>
            <person name="Satoh N."/>
            <person name="Rokhsar D.S."/>
        </authorList>
    </citation>
    <scope>NUCLEOTIDE SEQUENCE [LARGE SCALE GENOMIC DNA]</scope>
    <source>
        <strain evidence="10">S238N-H82</strain>
        <tissue evidence="10">Testes</tissue>
    </source>
</reference>
<dbReference type="PROSITE" id="PS50157">
    <property type="entry name" value="ZINC_FINGER_C2H2_2"/>
    <property type="match status" value="3"/>
</dbReference>
<keyword evidence="3" id="KW-0677">Repeat</keyword>
<keyword evidence="6" id="KW-0238">DNA-binding</keyword>
<feature type="non-terminal residue" evidence="10">
    <location>
        <position position="280"/>
    </location>
</feature>
<accession>C3Z020</accession>
<feature type="domain" description="C2H2-type" evidence="9">
    <location>
        <begin position="114"/>
        <end position="146"/>
    </location>
</feature>
<name>C3Z020_BRAFL</name>
<comment type="subcellular location">
    <subcellularLocation>
        <location evidence="1">Nucleus</location>
    </subcellularLocation>
</comment>
<evidence type="ECO:0000256" key="3">
    <source>
        <dbReference type="ARBA" id="ARBA00022737"/>
    </source>
</evidence>
<dbReference type="EMBL" id="GG666567">
    <property type="protein sequence ID" value="EEN54079.1"/>
    <property type="molecule type" value="Genomic_DNA"/>
</dbReference>
<sequence length="280" mass="31509">METTGLGYPTEDQSYFDGSPTWVPQVDCDSKASNAQDQIEQDNLNNSGEEPLMCKEYIGTQIEHYSTVNKTAMDSHLVKTHGEKAYKCDQCDYFSSKKFNLDQHKTKHTGEKPYECEECGYRTARKSALFLHMRILHMRTHTGEIPYKCDQCDYSAAQKGTLDIHKSEKHSDDSGEKSYNSFIRFIMETTGQGSPTEDKNCYARYPTGVPQADCFGSPTEDHNCYGGSPTGVPQVDCFGSPTEDHNCYGGSPTRVWQVNCESKVIKAEDQNMEQVKSNNT</sequence>
<dbReference type="FunFam" id="3.30.160.60:FF:000604">
    <property type="entry name" value="Histone H4 transcription factor-like Protein"/>
    <property type="match status" value="1"/>
</dbReference>
<keyword evidence="7" id="KW-0539">Nucleus</keyword>
<dbReference type="GO" id="GO:0005634">
    <property type="term" value="C:nucleus"/>
    <property type="evidence" value="ECO:0007669"/>
    <property type="project" value="UniProtKB-SubCell"/>
</dbReference>
<proteinExistence type="predicted"/>
<dbReference type="InterPro" id="IPR013087">
    <property type="entry name" value="Znf_C2H2_type"/>
</dbReference>
<dbReference type="eggNOG" id="KOG1721">
    <property type="taxonomic scope" value="Eukaryota"/>
</dbReference>
<keyword evidence="2" id="KW-0479">Metal-binding</keyword>
<dbReference type="SUPFAM" id="SSF57667">
    <property type="entry name" value="beta-beta-alpha zinc fingers"/>
    <property type="match status" value="2"/>
</dbReference>
<dbReference type="GO" id="GO:0008270">
    <property type="term" value="F:zinc ion binding"/>
    <property type="evidence" value="ECO:0007669"/>
    <property type="project" value="UniProtKB-KW"/>
</dbReference>
<keyword evidence="5" id="KW-0862">Zinc</keyword>
<feature type="domain" description="C2H2-type" evidence="9">
    <location>
        <begin position="86"/>
        <end position="113"/>
    </location>
</feature>
<evidence type="ECO:0000259" key="9">
    <source>
        <dbReference type="PROSITE" id="PS50157"/>
    </source>
</evidence>
<evidence type="ECO:0000256" key="1">
    <source>
        <dbReference type="ARBA" id="ARBA00004123"/>
    </source>
</evidence>
<protein>
    <recommendedName>
        <fullName evidence="9">C2H2-type domain-containing protein</fullName>
    </recommendedName>
</protein>
<gene>
    <name evidence="10" type="ORF">BRAFLDRAFT_85717</name>
</gene>
<dbReference type="PANTHER" id="PTHR24392:SF31">
    <property type="entry name" value="C2H2-TYPE DOMAIN-CONTAINING PROTEIN"/>
    <property type="match status" value="1"/>
</dbReference>
<dbReference type="PANTHER" id="PTHR24392">
    <property type="entry name" value="ZINC FINGER PROTEIN"/>
    <property type="match status" value="1"/>
</dbReference>
<evidence type="ECO:0000256" key="4">
    <source>
        <dbReference type="ARBA" id="ARBA00022771"/>
    </source>
</evidence>
<evidence type="ECO:0000256" key="2">
    <source>
        <dbReference type="ARBA" id="ARBA00022723"/>
    </source>
</evidence>
<evidence type="ECO:0000256" key="8">
    <source>
        <dbReference type="PROSITE-ProRule" id="PRU00042"/>
    </source>
</evidence>
<dbReference type="InParanoid" id="C3Z020"/>
<dbReference type="AlphaFoldDB" id="C3Z020"/>
<keyword evidence="4 8" id="KW-0863">Zinc-finger</keyword>
<evidence type="ECO:0000313" key="10">
    <source>
        <dbReference type="EMBL" id="EEN54079.1"/>
    </source>
</evidence>
<dbReference type="GO" id="GO:0003677">
    <property type="term" value="F:DNA binding"/>
    <property type="evidence" value="ECO:0007669"/>
    <property type="project" value="UniProtKB-KW"/>
</dbReference>
<dbReference type="FunFam" id="3.30.160.60:FF:000834">
    <property type="entry name" value="Uncharacterized protein"/>
    <property type="match status" value="1"/>
</dbReference>
<evidence type="ECO:0000256" key="7">
    <source>
        <dbReference type="ARBA" id="ARBA00023242"/>
    </source>
</evidence>
<dbReference type="SMART" id="SM00355">
    <property type="entry name" value="ZnF_C2H2"/>
    <property type="match status" value="3"/>
</dbReference>
<organism>
    <name type="scientific">Branchiostoma floridae</name>
    <name type="common">Florida lancelet</name>
    <name type="synonym">Amphioxus</name>
    <dbReference type="NCBI Taxonomy" id="7739"/>
    <lineage>
        <taxon>Eukaryota</taxon>
        <taxon>Metazoa</taxon>
        <taxon>Chordata</taxon>
        <taxon>Cephalochordata</taxon>
        <taxon>Leptocardii</taxon>
        <taxon>Amphioxiformes</taxon>
        <taxon>Branchiostomatidae</taxon>
        <taxon>Branchiostoma</taxon>
    </lineage>
</organism>
<feature type="domain" description="C2H2-type" evidence="9">
    <location>
        <begin position="147"/>
        <end position="175"/>
    </location>
</feature>
<dbReference type="FunFam" id="3.30.160.60:FF:004067">
    <property type="match status" value="1"/>
</dbReference>